<dbReference type="Proteomes" id="UP001346869">
    <property type="component" value="Unassembled WGS sequence"/>
</dbReference>
<evidence type="ECO:0000256" key="1">
    <source>
        <dbReference type="ARBA" id="ARBA00004496"/>
    </source>
</evidence>
<gene>
    <name evidence="4" type="ORF">PBY51_019744</name>
</gene>
<reference evidence="4 5" key="1">
    <citation type="journal article" date="2023" name="Genes (Basel)">
        <title>Chromosome-Level Genome Assembly and Circadian Gene Repertoire of the Patagonia Blennie Eleginops maclovinus-The Closest Ancestral Proxy of Antarctic Cryonotothenioids.</title>
        <authorList>
            <person name="Cheng C.C."/>
            <person name="Rivera-Colon A.G."/>
            <person name="Minhas B.F."/>
            <person name="Wilson L."/>
            <person name="Rayamajhi N."/>
            <person name="Vargas-Chacoff L."/>
            <person name="Catchen J.M."/>
        </authorList>
    </citation>
    <scope>NUCLEOTIDE SEQUENCE [LARGE SCALE GENOMIC DNA]</scope>
    <source>
        <strain evidence="4">JMC-PN-2008</strain>
    </source>
</reference>
<accession>A0AAN7XR26</accession>
<protein>
    <recommendedName>
        <fullName evidence="3">PLEKHM2 PH domain-containing protein</fullName>
    </recommendedName>
</protein>
<name>A0AAN7XR26_ELEMC</name>
<feature type="domain" description="PLEKHM2 PH" evidence="3">
    <location>
        <begin position="141"/>
        <end position="223"/>
    </location>
</feature>
<comment type="subcellular location">
    <subcellularLocation>
        <location evidence="1">Cytoplasm</location>
    </subcellularLocation>
</comment>
<dbReference type="GO" id="GO:0005737">
    <property type="term" value="C:cytoplasm"/>
    <property type="evidence" value="ECO:0007669"/>
    <property type="project" value="UniProtKB-SubCell"/>
</dbReference>
<proteinExistence type="predicted"/>
<evidence type="ECO:0000259" key="3">
    <source>
        <dbReference type="Pfam" id="PF23142"/>
    </source>
</evidence>
<evidence type="ECO:0000313" key="5">
    <source>
        <dbReference type="Proteomes" id="UP001346869"/>
    </source>
</evidence>
<dbReference type="Pfam" id="PF23142">
    <property type="entry name" value="PH_PLEKHM2"/>
    <property type="match status" value="1"/>
</dbReference>
<keyword evidence="5" id="KW-1185">Reference proteome</keyword>
<comment type="caution">
    <text evidence="4">The sequence shown here is derived from an EMBL/GenBank/DDBJ whole genome shotgun (WGS) entry which is preliminary data.</text>
</comment>
<organism evidence="4 5">
    <name type="scientific">Eleginops maclovinus</name>
    <name type="common">Patagonian blennie</name>
    <name type="synonym">Eleginus maclovinus</name>
    <dbReference type="NCBI Taxonomy" id="56733"/>
    <lineage>
        <taxon>Eukaryota</taxon>
        <taxon>Metazoa</taxon>
        <taxon>Chordata</taxon>
        <taxon>Craniata</taxon>
        <taxon>Vertebrata</taxon>
        <taxon>Euteleostomi</taxon>
        <taxon>Actinopterygii</taxon>
        <taxon>Neopterygii</taxon>
        <taxon>Teleostei</taxon>
        <taxon>Neoteleostei</taxon>
        <taxon>Acanthomorphata</taxon>
        <taxon>Eupercaria</taxon>
        <taxon>Perciformes</taxon>
        <taxon>Notothenioidei</taxon>
        <taxon>Eleginopidae</taxon>
        <taxon>Eleginops</taxon>
    </lineage>
</organism>
<evidence type="ECO:0000313" key="4">
    <source>
        <dbReference type="EMBL" id="KAK5865476.1"/>
    </source>
</evidence>
<dbReference type="AlphaFoldDB" id="A0AAN7XR26"/>
<sequence length="250" mass="27862">MKDVVSQYVTMMSKELPLINRMQLNPEPEPCVVAKENKVSLVDLSKDCALRLSQRCGMSTIPGVSELPEGSVSSLKDQCPEVYYQKLVQLPSALSELQSFTSQKMLDKLESLSPQKVNKLLSIFWLEAANSKQPIPKPGCLLLTKKEIIVLSSEANSEDPITIHHHLNLLEIKKVQISLAGQHARLIDSTEDTILVVFTHSRELTQEFCKALLKVLSQGEFSEEAEDHPLLSGDLMVLSLDWTSNIPDIV</sequence>
<reference evidence="4 5" key="2">
    <citation type="journal article" date="2023" name="Mol. Biol. Evol.">
        <title>Genomics of Secondarily Temperate Adaptation in the Only Non-Antarctic Icefish.</title>
        <authorList>
            <person name="Rivera-Colon A.G."/>
            <person name="Rayamajhi N."/>
            <person name="Minhas B.F."/>
            <person name="Madrigal G."/>
            <person name="Bilyk K.T."/>
            <person name="Yoon V."/>
            <person name="Hune M."/>
            <person name="Gregory S."/>
            <person name="Cheng C.H.C."/>
            <person name="Catchen J.M."/>
        </authorList>
    </citation>
    <scope>NUCLEOTIDE SEQUENCE [LARGE SCALE GENOMIC DNA]</scope>
    <source>
        <strain evidence="4">JMC-PN-2008</strain>
    </source>
</reference>
<dbReference type="InterPro" id="IPR057288">
    <property type="entry name" value="PH_PLEKHM2"/>
</dbReference>
<keyword evidence="2" id="KW-0963">Cytoplasm</keyword>
<dbReference type="EMBL" id="JAUZQC010000009">
    <property type="protein sequence ID" value="KAK5865476.1"/>
    <property type="molecule type" value="Genomic_DNA"/>
</dbReference>
<evidence type="ECO:0000256" key="2">
    <source>
        <dbReference type="ARBA" id="ARBA00022490"/>
    </source>
</evidence>